<organism evidence="2">
    <name type="scientific">Drosophila sechellia</name>
    <name type="common">Fruit fly</name>
    <dbReference type="NCBI Taxonomy" id="7238"/>
    <lineage>
        <taxon>Eukaryota</taxon>
        <taxon>Metazoa</taxon>
        <taxon>Ecdysozoa</taxon>
        <taxon>Arthropoda</taxon>
        <taxon>Hexapoda</taxon>
        <taxon>Insecta</taxon>
        <taxon>Pterygota</taxon>
        <taxon>Neoptera</taxon>
        <taxon>Endopterygota</taxon>
        <taxon>Diptera</taxon>
        <taxon>Brachycera</taxon>
        <taxon>Muscomorpha</taxon>
        <taxon>Ephydroidea</taxon>
        <taxon>Drosophilidae</taxon>
        <taxon>Drosophila</taxon>
        <taxon>Sophophora</taxon>
    </lineage>
</organism>
<dbReference type="Proteomes" id="UP000001292">
    <property type="component" value="Unassembled WGS sequence"/>
</dbReference>
<keyword evidence="2" id="KW-1185">Reference proteome</keyword>
<evidence type="ECO:0000313" key="1">
    <source>
        <dbReference type="EMBL" id="EDW47516.1"/>
    </source>
</evidence>
<proteinExistence type="predicted"/>
<dbReference type="EMBL" id="CH480816">
    <property type="protein sequence ID" value="EDW47516.1"/>
    <property type="molecule type" value="Genomic_DNA"/>
</dbReference>
<dbReference type="PhylomeDB" id="B4HP67"/>
<reference evidence="1 2" key="1">
    <citation type="journal article" date="2007" name="Nature">
        <title>Evolution of genes and genomes on the Drosophila phylogeny.</title>
        <authorList>
            <consortium name="Drosophila 12 Genomes Consortium"/>
            <person name="Clark A.G."/>
            <person name="Eisen M.B."/>
            <person name="Smith D.R."/>
            <person name="Bergman C.M."/>
            <person name="Oliver B."/>
            <person name="Markow T.A."/>
            <person name="Kaufman T.C."/>
            <person name="Kellis M."/>
            <person name="Gelbart W."/>
            <person name="Iyer V.N."/>
            <person name="Pollard D.A."/>
            <person name="Sackton T.B."/>
            <person name="Larracuente A.M."/>
            <person name="Singh N.D."/>
            <person name="Abad J.P."/>
            <person name="Abt D.N."/>
            <person name="Adryan B."/>
            <person name="Aguade M."/>
            <person name="Akashi H."/>
            <person name="Anderson W.W."/>
            <person name="Aquadro C.F."/>
            <person name="Ardell D.H."/>
            <person name="Arguello R."/>
            <person name="Artieri C.G."/>
            <person name="Barbash D.A."/>
            <person name="Barker D."/>
            <person name="Barsanti P."/>
            <person name="Batterham P."/>
            <person name="Batzoglou S."/>
            <person name="Begun D."/>
            <person name="Bhutkar A."/>
            <person name="Blanco E."/>
            <person name="Bosak S.A."/>
            <person name="Bradley R.K."/>
            <person name="Brand A.D."/>
            <person name="Brent M.R."/>
            <person name="Brooks A.N."/>
            <person name="Brown R.H."/>
            <person name="Butlin R.K."/>
            <person name="Caggese C."/>
            <person name="Calvi B.R."/>
            <person name="Bernardo de Carvalho A."/>
            <person name="Caspi A."/>
            <person name="Castrezana S."/>
            <person name="Celniker S.E."/>
            <person name="Chang J.L."/>
            <person name="Chapple C."/>
            <person name="Chatterji S."/>
            <person name="Chinwalla A."/>
            <person name="Civetta A."/>
            <person name="Clifton S.W."/>
            <person name="Comeron J.M."/>
            <person name="Costello J.C."/>
            <person name="Coyne J.A."/>
            <person name="Daub J."/>
            <person name="David R.G."/>
            <person name="Delcher A.L."/>
            <person name="Delehaunty K."/>
            <person name="Do C.B."/>
            <person name="Ebling H."/>
            <person name="Edwards K."/>
            <person name="Eickbush T."/>
            <person name="Evans J.D."/>
            <person name="Filipski A."/>
            <person name="Findeiss S."/>
            <person name="Freyhult E."/>
            <person name="Fulton L."/>
            <person name="Fulton R."/>
            <person name="Garcia A.C."/>
            <person name="Gardiner A."/>
            <person name="Garfield D.A."/>
            <person name="Garvin B.E."/>
            <person name="Gibson G."/>
            <person name="Gilbert D."/>
            <person name="Gnerre S."/>
            <person name="Godfrey J."/>
            <person name="Good R."/>
            <person name="Gotea V."/>
            <person name="Gravely B."/>
            <person name="Greenberg A.J."/>
            <person name="Griffiths-Jones S."/>
            <person name="Gross S."/>
            <person name="Guigo R."/>
            <person name="Gustafson E.A."/>
            <person name="Haerty W."/>
            <person name="Hahn M.W."/>
            <person name="Halligan D.L."/>
            <person name="Halpern A.L."/>
            <person name="Halter G.M."/>
            <person name="Han M.V."/>
            <person name="Heger A."/>
            <person name="Hillier L."/>
            <person name="Hinrichs A.S."/>
            <person name="Holmes I."/>
            <person name="Hoskins R.A."/>
            <person name="Hubisz M.J."/>
            <person name="Hultmark D."/>
            <person name="Huntley M.A."/>
            <person name="Jaffe D.B."/>
            <person name="Jagadeeshan S."/>
            <person name="Jeck W.R."/>
            <person name="Johnson J."/>
            <person name="Jones C.D."/>
            <person name="Jordan W.C."/>
            <person name="Karpen G.H."/>
            <person name="Kataoka E."/>
            <person name="Keightley P.D."/>
            <person name="Kheradpour P."/>
            <person name="Kirkness E.F."/>
            <person name="Koerich L.B."/>
            <person name="Kristiansen K."/>
            <person name="Kudrna D."/>
            <person name="Kulathinal R.J."/>
            <person name="Kumar S."/>
            <person name="Kwok R."/>
            <person name="Lander E."/>
            <person name="Langley C.H."/>
            <person name="Lapoint R."/>
            <person name="Lazzaro B.P."/>
            <person name="Lee S.J."/>
            <person name="Levesque L."/>
            <person name="Li R."/>
            <person name="Lin C.F."/>
            <person name="Lin M.F."/>
            <person name="Lindblad-Toh K."/>
            <person name="Llopart A."/>
            <person name="Long M."/>
            <person name="Low L."/>
            <person name="Lozovsky E."/>
            <person name="Lu J."/>
            <person name="Luo M."/>
            <person name="Machado C.A."/>
            <person name="Makalowski W."/>
            <person name="Marzo M."/>
            <person name="Matsuda M."/>
            <person name="Matzkin L."/>
            <person name="McAllister B."/>
            <person name="McBride C.S."/>
            <person name="McKernan B."/>
            <person name="McKernan K."/>
            <person name="Mendez-Lago M."/>
            <person name="Minx P."/>
            <person name="Mollenhauer M.U."/>
            <person name="Montooth K."/>
            <person name="Mount S.M."/>
            <person name="Mu X."/>
            <person name="Myers E."/>
            <person name="Negre B."/>
            <person name="Newfeld S."/>
            <person name="Nielsen R."/>
            <person name="Noor M.A."/>
            <person name="O'Grady P."/>
            <person name="Pachter L."/>
            <person name="Papaceit M."/>
            <person name="Parisi M.J."/>
            <person name="Parisi M."/>
            <person name="Parts L."/>
            <person name="Pedersen J.S."/>
            <person name="Pesole G."/>
            <person name="Phillippy A.M."/>
            <person name="Ponting C.P."/>
            <person name="Pop M."/>
            <person name="Porcelli D."/>
            <person name="Powell J.R."/>
            <person name="Prohaska S."/>
            <person name="Pruitt K."/>
            <person name="Puig M."/>
            <person name="Quesneville H."/>
            <person name="Ram K.R."/>
            <person name="Rand D."/>
            <person name="Rasmussen M.D."/>
            <person name="Reed L.K."/>
            <person name="Reenan R."/>
            <person name="Reily A."/>
            <person name="Remington K.A."/>
            <person name="Rieger T.T."/>
            <person name="Ritchie M.G."/>
            <person name="Robin C."/>
            <person name="Rogers Y.H."/>
            <person name="Rohde C."/>
            <person name="Rozas J."/>
            <person name="Rubenfield M.J."/>
            <person name="Ruiz A."/>
            <person name="Russo S."/>
            <person name="Salzberg S.L."/>
            <person name="Sanchez-Gracia A."/>
            <person name="Saranga D.J."/>
            <person name="Sato H."/>
            <person name="Schaeffer S.W."/>
            <person name="Schatz M.C."/>
            <person name="Schlenke T."/>
            <person name="Schwartz R."/>
            <person name="Segarra C."/>
            <person name="Singh R.S."/>
            <person name="Sirot L."/>
            <person name="Sirota M."/>
            <person name="Sisneros N.B."/>
            <person name="Smith C.D."/>
            <person name="Smith T.F."/>
            <person name="Spieth J."/>
            <person name="Stage D.E."/>
            <person name="Stark A."/>
            <person name="Stephan W."/>
            <person name="Strausberg R.L."/>
            <person name="Strempel S."/>
            <person name="Sturgill D."/>
            <person name="Sutton G."/>
            <person name="Sutton G.G."/>
            <person name="Tao W."/>
            <person name="Teichmann S."/>
            <person name="Tobari Y.N."/>
            <person name="Tomimura Y."/>
            <person name="Tsolas J.M."/>
            <person name="Valente V.L."/>
            <person name="Venter E."/>
            <person name="Venter J.C."/>
            <person name="Vicario S."/>
            <person name="Vieira F.G."/>
            <person name="Vilella A.J."/>
            <person name="Villasante A."/>
            <person name="Walenz B."/>
            <person name="Wang J."/>
            <person name="Wasserman M."/>
            <person name="Watts T."/>
            <person name="Wilson D."/>
            <person name="Wilson R.K."/>
            <person name="Wing R.A."/>
            <person name="Wolfner M.F."/>
            <person name="Wong A."/>
            <person name="Wong G.K."/>
            <person name="Wu C.I."/>
            <person name="Wu G."/>
            <person name="Yamamoto D."/>
            <person name="Yang H.P."/>
            <person name="Yang S.P."/>
            <person name="Yorke J.A."/>
            <person name="Yoshida K."/>
            <person name="Zdobnov E."/>
            <person name="Zhang P."/>
            <person name="Zhang Y."/>
            <person name="Zimin A.V."/>
            <person name="Baldwin J."/>
            <person name="Abdouelleil A."/>
            <person name="Abdulkadir J."/>
            <person name="Abebe A."/>
            <person name="Abera B."/>
            <person name="Abreu J."/>
            <person name="Acer S.C."/>
            <person name="Aftuck L."/>
            <person name="Alexander A."/>
            <person name="An P."/>
            <person name="Anderson E."/>
            <person name="Anderson S."/>
            <person name="Arachi H."/>
            <person name="Azer M."/>
            <person name="Bachantsang P."/>
            <person name="Barry A."/>
            <person name="Bayul T."/>
            <person name="Berlin A."/>
            <person name="Bessette D."/>
            <person name="Bloom T."/>
            <person name="Blye J."/>
            <person name="Boguslavskiy L."/>
            <person name="Bonnet C."/>
            <person name="Boukhgalter B."/>
            <person name="Bourzgui I."/>
            <person name="Brown A."/>
            <person name="Cahill P."/>
            <person name="Channer S."/>
            <person name="Cheshatsang Y."/>
            <person name="Chuda L."/>
            <person name="Citroen M."/>
            <person name="Collymore A."/>
            <person name="Cooke P."/>
            <person name="Costello M."/>
            <person name="D'Aco K."/>
            <person name="Daza R."/>
            <person name="De Haan G."/>
            <person name="DeGray S."/>
            <person name="DeMaso C."/>
            <person name="Dhargay N."/>
            <person name="Dooley K."/>
            <person name="Dooley E."/>
            <person name="Doricent M."/>
            <person name="Dorje P."/>
            <person name="Dorjee K."/>
            <person name="Dupes A."/>
            <person name="Elong R."/>
            <person name="Falk J."/>
            <person name="Farina A."/>
            <person name="Faro S."/>
            <person name="Ferguson D."/>
            <person name="Fisher S."/>
            <person name="Foley C.D."/>
            <person name="Franke A."/>
            <person name="Friedrich D."/>
            <person name="Gadbois L."/>
            <person name="Gearin G."/>
            <person name="Gearin C.R."/>
            <person name="Giannoukos G."/>
            <person name="Goode T."/>
            <person name="Graham J."/>
            <person name="Grandbois E."/>
            <person name="Grewal S."/>
            <person name="Gyaltsen K."/>
            <person name="Hafez N."/>
            <person name="Hagos B."/>
            <person name="Hall J."/>
            <person name="Henson C."/>
            <person name="Hollinger A."/>
            <person name="Honan T."/>
            <person name="Huard M.D."/>
            <person name="Hughes L."/>
            <person name="Hurhula B."/>
            <person name="Husby M.E."/>
            <person name="Kamat A."/>
            <person name="Kanga B."/>
            <person name="Kashin S."/>
            <person name="Khazanovich D."/>
            <person name="Kisner P."/>
            <person name="Lance K."/>
            <person name="Lara M."/>
            <person name="Lee W."/>
            <person name="Lennon N."/>
            <person name="Letendre F."/>
            <person name="LeVine R."/>
            <person name="Lipovsky A."/>
            <person name="Liu X."/>
            <person name="Liu J."/>
            <person name="Liu S."/>
            <person name="Lokyitsang T."/>
            <person name="Lokyitsang Y."/>
            <person name="Lubonja R."/>
            <person name="Lui A."/>
            <person name="MacDonald P."/>
            <person name="Magnisalis V."/>
            <person name="Maru K."/>
            <person name="Matthews C."/>
            <person name="McCusker W."/>
            <person name="McDonough S."/>
            <person name="Mehta T."/>
            <person name="Meldrim J."/>
            <person name="Meneus L."/>
            <person name="Mihai O."/>
            <person name="Mihalev A."/>
            <person name="Mihova T."/>
            <person name="Mittelman R."/>
            <person name="Mlenga V."/>
            <person name="Montmayeur A."/>
            <person name="Mulrain L."/>
            <person name="Navidi A."/>
            <person name="Naylor J."/>
            <person name="Negash T."/>
            <person name="Nguyen T."/>
            <person name="Nguyen N."/>
            <person name="Nicol R."/>
            <person name="Norbu C."/>
            <person name="Norbu N."/>
            <person name="Novod N."/>
            <person name="O'Neill B."/>
            <person name="Osman S."/>
            <person name="Markiewicz E."/>
            <person name="Oyono O.L."/>
            <person name="Patti C."/>
            <person name="Phunkhang P."/>
            <person name="Pierre F."/>
            <person name="Priest M."/>
            <person name="Raghuraman S."/>
            <person name="Rege F."/>
            <person name="Reyes R."/>
            <person name="Rise C."/>
            <person name="Rogov P."/>
            <person name="Ross K."/>
            <person name="Ryan E."/>
            <person name="Settipalli S."/>
            <person name="Shea T."/>
            <person name="Sherpa N."/>
            <person name="Shi L."/>
            <person name="Shih D."/>
            <person name="Sparrow T."/>
            <person name="Spaulding J."/>
            <person name="Stalker J."/>
            <person name="Stange-Thomann N."/>
            <person name="Stavropoulos S."/>
            <person name="Stone C."/>
            <person name="Strader C."/>
            <person name="Tesfaye S."/>
            <person name="Thomson T."/>
            <person name="Thoulutsang Y."/>
            <person name="Thoulutsang D."/>
            <person name="Topham K."/>
            <person name="Topping I."/>
            <person name="Tsamla T."/>
            <person name="Vassiliev H."/>
            <person name="Vo A."/>
            <person name="Wangchuk T."/>
            <person name="Wangdi T."/>
            <person name="Weiand M."/>
            <person name="Wilkinson J."/>
            <person name="Wilson A."/>
            <person name="Yadav S."/>
            <person name="Young G."/>
            <person name="Yu Q."/>
            <person name="Zembek L."/>
            <person name="Zhong D."/>
            <person name="Zimmer A."/>
            <person name="Zwirko Z."/>
            <person name="Jaffe D.B."/>
            <person name="Alvarez P."/>
            <person name="Brockman W."/>
            <person name="Butler J."/>
            <person name="Chin C."/>
            <person name="Gnerre S."/>
            <person name="Grabherr M."/>
            <person name="Kleber M."/>
            <person name="Mauceli E."/>
            <person name="MacCallum I."/>
        </authorList>
    </citation>
    <scope>NUCLEOTIDE SEQUENCE [LARGE SCALE GENOMIC DNA]</scope>
    <source>
        <strain evidence="2">Rob3c / Tucson 14021-0248.25</strain>
    </source>
</reference>
<dbReference type="HOGENOM" id="CLU_175027_0_0_1"/>
<accession>B4HP67</accession>
<sequence length="108" mass="12444">MEYLDSLQEAFSLINISILIFNEKSQGSSAICFMKTVMILSSECQLIAALQNNIIYTPFNGISGCTTAEMLWKLREDWRKSMVKVTFFVLFKKNNCYKYYRPNGSCPL</sequence>
<protein>
    <submittedName>
        <fullName evidence="1">GM19473</fullName>
    </submittedName>
</protein>
<evidence type="ECO:0000313" key="2">
    <source>
        <dbReference type="Proteomes" id="UP000001292"/>
    </source>
</evidence>
<name>B4HP67_DROSE</name>
<gene>
    <name evidence="1" type="primary">Dsec\GM19473</name>
    <name evidence="1" type="ORF">Dsec_GM19473</name>
</gene>
<dbReference type="AlphaFoldDB" id="B4HP67"/>
<dbReference type="OMA" id="YTPFNGI"/>